<dbReference type="InterPro" id="IPR003439">
    <property type="entry name" value="ABC_transporter-like_ATP-bd"/>
</dbReference>
<feature type="transmembrane region" description="Helical" evidence="10">
    <location>
        <begin position="559"/>
        <end position="580"/>
    </location>
</feature>
<evidence type="ECO:0000256" key="5">
    <source>
        <dbReference type="ARBA" id="ARBA00022737"/>
    </source>
</evidence>
<dbReference type="OMA" id="WLSFWPR"/>
<evidence type="ECO:0000313" key="14">
    <source>
        <dbReference type="Proteomes" id="UP000008983"/>
    </source>
</evidence>
<dbReference type="GeneID" id="14904948"/>
<keyword evidence="7" id="KW-0067">ATP-binding</keyword>
<feature type="transmembrane region" description="Helical" evidence="10">
    <location>
        <begin position="592"/>
        <end position="614"/>
    </location>
</feature>
<evidence type="ECO:0008006" key="15">
    <source>
        <dbReference type="Google" id="ProtNLM"/>
    </source>
</evidence>
<dbReference type="PANTHER" id="PTHR24223">
    <property type="entry name" value="ATP-BINDING CASSETTE SUB-FAMILY C"/>
    <property type="match status" value="1"/>
</dbReference>
<dbReference type="InterPro" id="IPR036640">
    <property type="entry name" value="ABC1_TM_sf"/>
</dbReference>
<accession>G0R0Z8</accession>
<dbReference type="Proteomes" id="UP000008983">
    <property type="component" value="Unassembled WGS sequence"/>
</dbReference>
<protein>
    <recommendedName>
        <fullName evidence="15">ABC transporter family protein</fullName>
    </recommendedName>
</protein>
<dbReference type="Pfam" id="PF00005">
    <property type="entry name" value="ABC_tran"/>
    <property type="match status" value="2"/>
</dbReference>
<feature type="transmembrane region" description="Helical" evidence="10">
    <location>
        <begin position="241"/>
        <end position="259"/>
    </location>
</feature>
<dbReference type="SUPFAM" id="SSF90123">
    <property type="entry name" value="ABC transporter transmembrane region"/>
    <property type="match status" value="2"/>
</dbReference>
<feature type="transmembrane region" description="Helical" evidence="10">
    <location>
        <begin position="85"/>
        <end position="107"/>
    </location>
</feature>
<dbReference type="SMART" id="SM00382">
    <property type="entry name" value="AAA"/>
    <property type="match status" value="2"/>
</dbReference>
<feature type="transmembrane region" description="Helical" evidence="10">
    <location>
        <begin position="113"/>
        <end position="132"/>
    </location>
</feature>
<feature type="domain" description="ABC transmembrane type-1" evidence="12">
    <location>
        <begin position="558"/>
        <end position="834"/>
    </location>
</feature>
<dbReference type="SUPFAM" id="SSF52540">
    <property type="entry name" value="P-loop containing nucleoside triphosphate hydrolases"/>
    <property type="match status" value="2"/>
</dbReference>
<proteinExistence type="inferred from homology"/>
<gene>
    <name evidence="13" type="ORF">IMG5_167720</name>
</gene>
<evidence type="ECO:0000256" key="10">
    <source>
        <dbReference type="SAM" id="Phobius"/>
    </source>
</evidence>
<dbReference type="InterPro" id="IPR017871">
    <property type="entry name" value="ABC_transporter-like_CS"/>
</dbReference>
<keyword evidence="9 10" id="KW-0472">Membrane</keyword>
<evidence type="ECO:0000256" key="8">
    <source>
        <dbReference type="ARBA" id="ARBA00022989"/>
    </source>
</evidence>
<dbReference type="FunFam" id="3.40.50.300:FF:000163">
    <property type="entry name" value="Multidrug resistance-associated protein member 4"/>
    <property type="match status" value="1"/>
</dbReference>
<evidence type="ECO:0000256" key="2">
    <source>
        <dbReference type="ARBA" id="ARBA00009726"/>
    </source>
</evidence>
<keyword evidence="5" id="KW-0677">Repeat</keyword>
<feature type="transmembrane region" description="Helical" evidence="10">
    <location>
        <begin position="28"/>
        <end position="51"/>
    </location>
</feature>
<comment type="similarity">
    <text evidence="2">Belongs to the ABC transporter superfamily. ABCC family. Conjugate transporter (TC 3.A.1.208) subfamily.</text>
</comment>
<organism evidence="13 14">
    <name type="scientific">Ichthyophthirius multifiliis</name>
    <name type="common">White spot disease agent</name>
    <name type="synonym">Ich</name>
    <dbReference type="NCBI Taxonomy" id="5932"/>
    <lineage>
        <taxon>Eukaryota</taxon>
        <taxon>Sar</taxon>
        <taxon>Alveolata</taxon>
        <taxon>Ciliophora</taxon>
        <taxon>Intramacronucleata</taxon>
        <taxon>Oligohymenophorea</taxon>
        <taxon>Hymenostomatida</taxon>
        <taxon>Ophryoglenina</taxon>
        <taxon>Ichthyophthirius</taxon>
    </lineage>
</organism>
<dbReference type="InterPro" id="IPR027417">
    <property type="entry name" value="P-loop_NTPase"/>
</dbReference>
<evidence type="ECO:0000259" key="11">
    <source>
        <dbReference type="PROSITE" id="PS50893"/>
    </source>
</evidence>
<keyword evidence="8 10" id="KW-1133">Transmembrane helix</keyword>
<dbReference type="GO" id="GO:0005524">
    <property type="term" value="F:ATP binding"/>
    <property type="evidence" value="ECO:0007669"/>
    <property type="project" value="UniProtKB-KW"/>
</dbReference>
<dbReference type="AlphaFoldDB" id="G0R0Z8"/>
<dbReference type="FunFam" id="3.40.50.300:FF:000973">
    <property type="entry name" value="Multidrug resistance-associated protein 4"/>
    <property type="match status" value="1"/>
</dbReference>
<feature type="transmembrane region" description="Helical" evidence="10">
    <location>
        <begin position="198"/>
        <end position="216"/>
    </location>
</feature>
<name>G0R0Z8_ICHMU</name>
<feature type="transmembrane region" description="Helical" evidence="10">
    <location>
        <begin position="5"/>
        <end position="22"/>
    </location>
</feature>
<dbReference type="Gene3D" id="3.40.50.300">
    <property type="entry name" value="P-loop containing nucleotide triphosphate hydrolases"/>
    <property type="match status" value="2"/>
</dbReference>
<evidence type="ECO:0000256" key="9">
    <source>
        <dbReference type="ARBA" id="ARBA00023136"/>
    </source>
</evidence>
<dbReference type="InterPro" id="IPR011527">
    <property type="entry name" value="ABC1_TM_dom"/>
</dbReference>
<dbReference type="Pfam" id="PF00664">
    <property type="entry name" value="ABC_membrane"/>
    <property type="match status" value="2"/>
</dbReference>
<evidence type="ECO:0000256" key="6">
    <source>
        <dbReference type="ARBA" id="ARBA00022741"/>
    </source>
</evidence>
<dbReference type="PROSITE" id="PS50929">
    <property type="entry name" value="ABC_TM1F"/>
    <property type="match status" value="2"/>
</dbReference>
<dbReference type="GO" id="GO:0016887">
    <property type="term" value="F:ATP hydrolysis activity"/>
    <property type="evidence" value="ECO:0007669"/>
    <property type="project" value="InterPro"/>
</dbReference>
<evidence type="ECO:0000259" key="12">
    <source>
        <dbReference type="PROSITE" id="PS50929"/>
    </source>
</evidence>
<dbReference type="EMBL" id="GL984206">
    <property type="protein sequence ID" value="EGR28863.1"/>
    <property type="molecule type" value="Genomic_DNA"/>
</dbReference>
<dbReference type="CDD" id="cd03244">
    <property type="entry name" value="ABCC_MRP_domain2"/>
    <property type="match status" value="1"/>
</dbReference>
<dbReference type="PANTHER" id="PTHR24223:SF456">
    <property type="entry name" value="MULTIDRUG RESISTANCE-ASSOCIATED PROTEIN LETHAL(2)03659"/>
    <property type="match status" value="1"/>
</dbReference>
<comment type="subcellular location">
    <subcellularLocation>
        <location evidence="1">Membrane</location>
        <topology evidence="1">Multi-pass membrane protein</topology>
    </subcellularLocation>
</comment>
<feature type="transmembrane region" description="Helical" evidence="10">
    <location>
        <begin position="780"/>
        <end position="800"/>
    </location>
</feature>
<evidence type="ECO:0000256" key="3">
    <source>
        <dbReference type="ARBA" id="ARBA00022448"/>
    </source>
</evidence>
<feature type="domain" description="ABC transmembrane type-1" evidence="12">
    <location>
        <begin position="34"/>
        <end position="267"/>
    </location>
</feature>
<feature type="domain" description="ABC transporter" evidence="11">
    <location>
        <begin position="873"/>
        <end position="1104"/>
    </location>
</feature>
<dbReference type="CDD" id="cd03250">
    <property type="entry name" value="ABCC_MRP_domain1"/>
    <property type="match status" value="1"/>
</dbReference>
<dbReference type="RefSeq" id="XP_004030099.1">
    <property type="nucleotide sequence ID" value="XM_004030051.1"/>
</dbReference>
<feature type="transmembrane region" description="Helical" evidence="10">
    <location>
        <begin position="809"/>
        <end position="828"/>
    </location>
</feature>
<dbReference type="GO" id="GO:0140359">
    <property type="term" value="F:ABC-type transporter activity"/>
    <property type="evidence" value="ECO:0007669"/>
    <property type="project" value="InterPro"/>
</dbReference>
<evidence type="ECO:0000256" key="4">
    <source>
        <dbReference type="ARBA" id="ARBA00022692"/>
    </source>
</evidence>
<keyword evidence="4 10" id="KW-0812">Transmembrane</keyword>
<dbReference type="Gene3D" id="1.20.1560.10">
    <property type="entry name" value="ABC transporter type 1, transmembrane domain"/>
    <property type="match status" value="2"/>
</dbReference>
<dbReference type="InterPro" id="IPR003593">
    <property type="entry name" value="AAA+_ATPase"/>
</dbReference>
<keyword evidence="6" id="KW-0547">Nucleotide-binding</keyword>
<dbReference type="InParanoid" id="G0R0Z8"/>
<keyword evidence="14" id="KW-1185">Reference proteome</keyword>
<dbReference type="STRING" id="857967.G0R0Z8"/>
<reference evidence="13 14" key="1">
    <citation type="submission" date="2011-07" db="EMBL/GenBank/DDBJ databases">
        <authorList>
            <person name="Coyne R."/>
            <person name="Brami D."/>
            <person name="Johnson J."/>
            <person name="Hostetler J."/>
            <person name="Hannick L."/>
            <person name="Clark T."/>
            <person name="Cassidy-Hanley D."/>
            <person name="Inman J."/>
        </authorList>
    </citation>
    <scope>NUCLEOTIDE SEQUENCE [LARGE SCALE GENOMIC DNA]</scope>
    <source>
        <strain evidence="13 14">G5</strain>
    </source>
</reference>
<feature type="domain" description="ABC transporter" evidence="11">
    <location>
        <begin position="291"/>
        <end position="513"/>
    </location>
</feature>
<dbReference type="PROSITE" id="PS50893">
    <property type="entry name" value="ABC_TRANSPORTER_2"/>
    <property type="match status" value="2"/>
</dbReference>
<sequence length="1136" mass="132221">MKKKILFYGLYYYIFQGLYFATKLSGKYIIFINLFNFYLAQIRMSLVQFLYQKNIDLTQNQIKKSNIGKLFGLISNDINYIEVNIFYGFYILYLPIQFIISAIILYYRFNAFGILSIAIIFIILPIQLFLGYKQKKIISLKNIMTDKRLNLINECVQGIRLIKMYGWEQVFSQRIDQIRIQELNLILKYNLYRILDKCASVTLIFLGTFIPVLIIYNQDSEILSSSKIYATLQQLYSTKNMIIFTGYGITFLQQLQVILKRFNDFLNISKQKTQQLKQNQNYKSIEENIIIEFKNFYCFWDKNKMALKNINLKIQKGNIYAFIGKVGSGKSSLLFSILDEVPYIQGTFKKQGSISYVEQEPYIFTGKFKDNILFGEPYDHILYQKVCEICCLGQDIESLPDADQTEIGEKGVTLSGGQKARLSLARAIYKNSDIYLLDDPLSAVDTLVAKKIFQDAILGYLGQKKTVLLVTHQIYFAQECDFVYRLDNGNIFQELDFQKQIQHSLGQQQQQLIAKKQCEQNNDNKETIKKLLTNKKQEKINVNFQTYYQYLKFINNYSLILITFFLYVLNEALYTLFYQFLGSYDQEKDKKYLFYSSGTILIAYSIVSFLKYALSAYLINLGNYSLHKITIEKLINTHTHYFDQTPTGQIINKFSNDIGTMDLMFIQNLIDSLEALIQLLNIVITICIFNPYMLILLIFTLLLLFYIFGYAKQVLVPCKYFDLLSKSPVFSFFQQSMEGIIHIQIYNQKQNFIKKMNILCNNCTRANYAYWRFGRAYTFYVQQFTAFISFIGYIVSIYLIKNSREFGQTIVYLTMITEIVFVFNYTSINFQQVMCSVERLIQLINLESEGEYYKKQENINKQINASWIQRGEVIFDNLFMKYRKDLPNILNGISFNLKPGEKVAFLGRTGAGKSSILQALFRMCPEMSGNIFIDGINTKDLGLHTLRNHIGIIPQNPFVFDGTIRRNIDPLEEFSDEEIWDAIKKTDLQEVVNKLEFGLNSLIQNQLSVGQKQLICLARVIVKKSKLLVLDEATANLDFKTDNFIQQALKIYFKDRTVITIAHRINTIADYDKVFIISDGLVVENDNPFLLLVNNVNDSHISKSSLFANMVKNTGDFNAQEIFTIAKNKYLKTIYK</sequence>
<feature type="transmembrane region" description="Helical" evidence="10">
    <location>
        <begin position="679"/>
        <end position="707"/>
    </location>
</feature>
<dbReference type="InterPro" id="IPR050173">
    <property type="entry name" value="ABC_transporter_C-like"/>
</dbReference>
<dbReference type="GO" id="GO:0016020">
    <property type="term" value="C:membrane"/>
    <property type="evidence" value="ECO:0007669"/>
    <property type="project" value="UniProtKB-SubCell"/>
</dbReference>
<evidence type="ECO:0000256" key="1">
    <source>
        <dbReference type="ARBA" id="ARBA00004141"/>
    </source>
</evidence>
<evidence type="ECO:0000313" key="13">
    <source>
        <dbReference type="EMBL" id="EGR28863.1"/>
    </source>
</evidence>
<dbReference type="OrthoDB" id="6500128at2759"/>
<dbReference type="eggNOG" id="KOG0054">
    <property type="taxonomic scope" value="Eukaryota"/>
</dbReference>
<evidence type="ECO:0000256" key="7">
    <source>
        <dbReference type="ARBA" id="ARBA00022840"/>
    </source>
</evidence>
<keyword evidence="3" id="KW-0813">Transport</keyword>
<dbReference type="PROSITE" id="PS00211">
    <property type="entry name" value="ABC_TRANSPORTER_1"/>
    <property type="match status" value="2"/>
</dbReference>